<dbReference type="PANTHER" id="PTHR36117">
    <property type="entry name" value="4-HYDROXYPHENYLACETATE 3-MONOOXYGENASE-RELATED"/>
    <property type="match status" value="1"/>
</dbReference>
<dbReference type="PANTHER" id="PTHR36117:SF3">
    <property type="entry name" value="4-HYDROXYPHENYLACETATE 3-MONOOXYGENASE-RELATED"/>
    <property type="match status" value="1"/>
</dbReference>
<keyword evidence="7" id="KW-0503">Monooxygenase</keyword>
<feature type="domain" description="HpaB/PvcC/4-BUDH C-terminal" evidence="5">
    <location>
        <begin position="272"/>
        <end position="469"/>
    </location>
</feature>
<sequence>MKVIDGAEYKRRIAALKSSVWYDGKLVEDITDHPAFRGGIQSQAELYDLQNEEEHQSITMSSSQFGTSYLIPRTKADLEKRRKLVQLWARHTAGMMGRSPDYMNTVLASFAASKNLLENEENCFPDRLQAFYEKAKGEDLSFTHTFINPQNNRASLSFLDEDDQNARIVDKTEEGLIIRGAKLLATQGGMTDEVIVYSAPGASKKEYAYLFSIPTDTAGLKFVCRSSFGVDSSRFNSPLSSRFEEMDSLVLFDDVLVPWERVFLYENIRAADQLYVKGKFTPMTLHQIVSRQVIKTEFVLGLAIKIVEEIQIEEYHHVQSKVAEMIKARESLKALLLLSENDSLEDEAGVMVPARLPLYTAINEFQRFYPRFTEILQLLGASGLVTLPSEDAFQSDLREDLNFYLRTGVSNGEDKVRLYRLAWDVAMSSFGSRQTLYERFFFGDPVRIEQVIYQSCNKESYSQFAEEFLHKKS</sequence>
<evidence type="ECO:0000256" key="1">
    <source>
        <dbReference type="ARBA" id="ARBA00022630"/>
    </source>
</evidence>
<dbReference type="AlphaFoldDB" id="A0A4Z0GWT0"/>
<dbReference type="InterPro" id="IPR012687">
    <property type="entry name" value="HpaB_Deino-type"/>
</dbReference>
<dbReference type="SUPFAM" id="SSF56645">
    <property type="entry name" value="Acyl-CoA dehydrogenase NM domain-like"/>
    <property type="match status" value="1"/>
</dbReference>
<dbReference type="InterPro" id="IPR024719">
    <property type="entry name" value="HpaB/PvcC/4-BUDH_C"/>
</dbReference>
<dbReference type="Pfam" id="PF03241">
    <property type="entry name" value="HpaB"/>
    <property type="match status" value="1"/>
</dbReference>
<evidence type="ECO:0000313" key="8">
    <source>
        <dbReference type="Proteomes" id="UP000297982"/>
    </source>
</evidence>
<evidence type="ECO:0000259" key="5">
    <source>
        <dbReference type="Pfam" id="PF03241"/>
    </source>
</evidence>
<comment type="caution">
    <text evidence="7">The sequence shown here is derived from an EMBL/GenBank/DDBJ whole genome shotgun (WGS) entry which is preliminary data.</text>
</comment>
<dbReference type="InterPro" id="IPR004925">
    <property type="entry name" value="HpaB/PvcC/4-BUDH"/>
</dbReference>
<dbReference type="GO" id="GO:0050660">
    <property type="term" value="F:flavin adenine dinucleotide binding"/>
    <property type="evidence" value="ECO:0007669"/>
    <property type="project" value="InterPro"/>
</dbReference>
<feature type="binding site" evidence="4">
    <location>
        <begin position="444"/>
        <end position="447"/>
    </location>
    <ligand>
        <name>FAD</name>
        <dbReference type="ChEBI" id="CHEBI:57692"/>
    </ligand>
</feature>
<dbReference type="PIRSF" id="PIRSF000331">
    <property type="entry name" value="HpaA_HpaB"/>
    <property type="match status" value="1"/>
</dbReference>
<dbReference type="Gene3D" id="2.40.110.10">
    <property type="entry name" value="Butyryl-CoA Dehydrogenase, subunit A, domain 2"/>
    <property type="match status" value="1"/>
</dbReference>
<feature type="binding site" evidence="4">
    <location>
        <position position="186"/>
    </location>
    <ligand>
        <name>FAD</name>
        <dbReference type="ChEBI" id="CHEBI:57692"/>
    </ligand>
</feature>
<proteinExistence type="predicted"/>
<dbReference type="Proteomes" id="UP000297982">
    <property type="component" value="Unassembled WGS sequence"/>
</dbReference>
<gene>
    <name evidence="7" type="primary">hpaB</name>
    <name evidence="7" type="ORF">E4663_12970</name>
</gene>
<dbReference type="InterPro" id="IPR009100">
    <property type="entry name" value="AcylCoA_DH/oxidase_NM_dom_sf"/>
</dbReference>
<evidence type="ECO:0000259" key="6">
    <source>
        <dbReference type="Pfam" id="PF11794"/>
    </source>
</evidence>
<organism evidence="7 8">
    <name type="scientific">Halobacillus salinus</name>
    <dbReference type="NCBI Taxonomy" id="192814"/>
    <lineage>
        <taxon>Bacteria</taxon>
        <taxon>Bacillati</taxon>
        <taxon>Bacillota</taxon>
        <taxon>Bacilli</taxon>
        <taxon>Bacillales</taxon>
        <taxon>Bacillaceae</taxon>
        <taxon>Halobacillus</taxon>
    </lineage>
</organism>
<keyword evidence="3 7" id="KW-0560">Oxidoreductase</keyword>
<keyword evidence="1" id="KW-0285">Flavoprotein</keyword>
<dbReference type="GO" id="GO:0052881">
    <property type="term" value="F:4-hydroxyphenylacetate 3-monooxygenase activity"/>
    <property type="evidence" value="ECO:0007669"/>
    <property type="project" value="UniProtKB-EC"/>
</dbReference>
<dbReference type="InterPro" id="IPR036250">
    <property type="entry name" value="AcylCo_DH-like_C"/>
</dbReference>
<dbReference type="Pfam" id="PF11794">
    <property type="entry name" value="HpaB_N"/>
    <property type="match status" value="1"/>
</dbReference>
<dbReference type="InterPro" id="IPR046373">
    <property type="entry name" value="Acyl-CoA_Oxase/DH_mid-dom_sf"/>
</dbReference>
<dbReference type="GO" id="GO:0010124">
    <property type="term" value="P:phenylacetate catabolic process"/>
    <property type="evidence" value="ECO:0007669"/>
    <property type="project" value="InterPro"/>
</dbReference>
<dbReference type="NCBIfam" id="TIGR02309">
    <property type="entry name" value="HpaB-1"/>
    <property type="match status" value="1"/>
</dbReference>
<dbReference type="InterPro" id="IPR024674">
    <property type="entry name" value="HpaB/PvcC/4-BUDH_N"/>
</dbReference>
<dbReference type="EMBL" id="SRJC01000003">
    <property type="protein sequence ID" value="TGB02250.1"/>
    <property type="molecule type" value="Genomic_DNA"/>
</dbReference>
<dbReference type="Gene3D" id="1.10.3140.10">
    <property type="entry name" value="4-hydroxybutyryl-coa dehydratase, domain 1"/>
    <property type="match status" value="1"/>
</dbReference>
<evidence type="ECO:0000256" key="4">
    <source>
        <dbReference type="PIRSR" id="PIRSR000331-2"/>
    </source>
</evidence>
<dbReference type="RefSeq" id="WP_135327929.1">
    <property type="nucleotide sequence ID" value="NZ_SRJC01000003.1"/>
</dbReference>
<evidence type="ECO:0000256" key="3">
    <source>
        <dbReference type="ARBA" id="ARBA00023002"/>
    </source>
</evidence>
<dbReference type="Gene3D" id="1.20.140.10">
    <property type="entry name" value="Butyryl-CoA Dehydrogenase, subunit A, domain 3"/>
    <property type="match status" value="1"/>
</dbReference>
<name>A0A4Z0GWT0_9BACI</name>
<feature type="domain" description="HpaB/PvcC/4-BUDH N-terminal" evidence="6">
    <location>
        <begin position="6"/>
        <end position="264"/>
    </location>
</feature>
<keyword evidence="2 4" id="KW-0274">FAD</keyword>
<dbReference type="STRING" id="192814.GCA_900166575_03472"/>
<dbReference type="SUPFAM" id="SSF47203">
    <property type="entry name" value="Acyl-CoA dehydrogenase C-terminal domain-like"/>
    <property type="match status" value="1"/>
</dbReference>
<reference evidence="7 8" key="1">
    <citation type="journal article" date="2003" name="Int. J. Syst. Evol. Microbiol.">
        <title>Halobacillus salinus sp. nov., isolated from a salt lake on the coast of the East Sea in Korea.</title>
        <authorList>
            <person name="Yoon J.H."/>
            <person name="Kang K.H."/>
            <person name="Park Y.H."/>
        </authorList>
    </citation>
    <scope>NUCLEOTIDE SEQUENCE [LARGE SCALE GENOMIC DNA]</scope>
    <source>
        <strain evidence="7 8">HSL-3</strain>
    </source>
</reference>
<accession>A0A4Z0GWT0</accession>
<evidence type="ECO:0000256" key="2">
    <source>
        <dbReference type="ARBA" id="ARBA00022827"/>
    </source>
</evidence>
<protein>
    <submittedName>
        <fullName evidence="7">4-hydroxyphenylacetate 3-monooxygenase, oxygenase component</fullName>
        <ecNumber evidence="7">1.14.14.9</ecNumber>
    </submittedName>
</protein>
<evidence type="ECO:0000313" key="7">
    <source>
        <dbReference type="EMBL" id="TGB02250.1"/>
    </source>
</evidence>
<dbReference type="GO" id="GO:0016627">
    <property type="term" value="F:oxidoreductase activity, acting on the CH-CH group of donors"/>
    <property type="evidence" value="ECO:0007669"/>
    <property type="project" value="InterPro"/>
</dbReference>
<keyword evidence="8" id="KW-1185">Reference proteome</keyword>
<dbReference type="EC" id="1.14.14.9" evidence="7"/>
<feature type="binding site" evidence="4">
    <location>
        <begin position="150"/>
        <end position="153"/>
    </location>
    <ligand>
        <name>FAD</name>
        <dbReference type="ChEBI" id="CHEBI:57692"/>
    </ligand>
</feature>